<name>A0AAV4Q3H8_CAEEX</name>
<dbReference type="AlphaFoldDB" id="A0AAV4Q3H8"/>
<gene>
    <name evidence="1" type="primary">X975_25190</name>
    <name evidence="1" type="ORF">CEXT_345381</name>
</gene>
<proteinExistence type="predicted"/>
<dbReference type="Proteomes" id="UP001054945">
    <property type="component" value="Unassembled WGS sequence"/>
</dbReference>
<organism evidence="1 2">
    <name type="scientific">Caerostris extrusa</name>
    <name type="common">Bark spider</name>
    <name type="synonym">Caerostris bankana</name>
    <dbReference type="NCBI Taxonomy" id="172846"/>
    <lineage>
        <taxon>Eukaryota</taxon>
        <taxon>Metazoa</taxon>
        <taxon>Ecdysozoa</taxon>
        <taxon>Arthropoda</taxon>
        <taxon>Chelicerata</taxon>
        <taxon>Arachnida</taxon>
        <taxon>Araneae</taxon>
        <taxon>Araneomorphae</taxon>
        <taxon>Entelegynae</taxon>
        <taxon>Araneoidea</taxon>
        <taxon>Araneidae</taxon>
        <taxon>Caerostris</taxon>
    </lineage>
</organism>
<comment type="caution">
    <text evidence="1">The sequence shown here is derived from an EMBL/GenBank/DDBJ whole genome shotgun (WGS) entry which is preliminary data.</text>
</comment>
<dbReference type="EMBL" id="BPLR01005635">
    <property type="protein sequence ID" value="GIY03874.1"/>
    <property type="molecule type" value="Genomic_DNA"/>
</dbReference>
<accession>A0AAV4Q3H8</accession>
<evidence type="ECO:0000313" key="2">
    <source>
        <dbReference type="Proteomes" id="UP001054945"/>
    </source>
</evidence>
<protein>
    <submittedName>
        <fullName evidence="1">Protein unc-79-like protein</fullName>
    </submittedName>
</protein>
<evidence type="ECO:0000313" key="1">
    <source>
        <dbReference type="EMBL" id="GIY03874.1"/>
    </source>
</evidence>
<reference evidence="1 2" key="1">
    <citation type="submission" date="2021-06" db="EMBL/GenBank/DDBJ databases">
        <title>Caerostris extrusa draft genome.</title>
        <authorList>
            <person name="Kono N."/>
            <person name="Arakawa K."/>
        </authorList>
    </citation>
    <scope>NUCLEOTIDE SEQUENCE [LARGE SCALE GENOMIC DNA]</scope>
</reference>
<keyword evidence="2" id="KW-1185">Reference proteome</keyword>
<sequence length="134" mass="16135">MPYKRAMSAPGPLIFRQDKNWWTTKRYSARRDSFLECTFYRAMDVDDHDKETLPLLIFLLMQFLSRPDPIHRCDDKITRSQYHYDNYPINRYVQWLVLIVLNTLKAQHHRCKQVHEPLLSPLPSRSRGKELSEE</sequence>